<evidence type="ECO:0000256" key="5">
    <source>
        <dbReference type="ARBA" id="ARBA00022729"/>
    </source>
</evidence>
<feature type="domain" description="SbsA Ig-like" evidence="8">
    <location>
        <begin position="474"/>
        <end position="577"/>
    </location>
</feature>
<dbReference type="Gene3D" id="2.60.40.10">
    <property type="entry name" value="Immunoglobulins"/>
    <property type="match status" value="1"/>
</dbReference>
<comment type="subcellular location">
    <subcellularLocation>
        <location evidence="1">Cell envelope</location>
    </subcellularLocation>
    <subcellularLocation>
        <location evidence="2">Cell outer membrane</location>
    </subcellularLocation>
    <subcellularLocation>
        <location evidence="3">Secreted</location>
    </subcellularLocation>
</comment>
<dbReference type="PANTHER" id="PTHR11319:SF35">
    <property type="entry name" value="OUTER MEMBRANE PROTEIN PMPC-RELATED"/>
    <property type="match status" value="1"/>
</dbReference>
<evidence type="ECO:0000256" key="6">
    <source>
        <dbReference type="ARBA" id="ARBA00023136"/>
    </source>
</evidence>
<dbReference type="PANTHER" id="PTHR11319">
    <property type="entry name" value="G PROTEIN-COUPLED RECEPTOR-RELATED"/>
    <property type="match status" value="1"/>
</dbReference>
<dbReference type="Proteomes" id="UP001068021">
    <property type="component" value="Unassembled WGS sequence"/>
</dbReference>
<dbReference type="InterPro" id="IPR013783">
    <property type="entry name" value="Ig-like_fold"/>
</dbReference>
<dbReference type="Pfam" id="PF13205">
    <property type="entry name" value="Big_5"/>
    <property type="match status" value="1"/>
</dbReference>
<dbReference type="InterPro" id="IPR012334">
    <property type="entry name" value="Pectin_lyas_fold"/>
</dbReference>
<evidence type="ECO:0000259" key="8">
    <source>
        <dbReference type="Pfam" id="PF13205"/>
    </source>
</evidence>
<dbReference type="RefSeq" id="WP_048080686.1">
    <property type="nucleotide sequence ID" value="NZ_JAPVER010000020.1"/>
</dbReference>
<organism evidence="9 11">
    <name type="scientific">Methanobacterium veterum</name>
    <dbReference type="NCBI Taxonomy" id="408577"/>
    <lineage>
        <taxon>Archaea</taxon>
        <taxon>Methanobacteriati</taxon>
        <taxon>Methanobacteriota</taxon>
        <taxon>Methanomada group</taxon>
        <taxon>Methanobacteria</taxon>
        <taxon>Methanobacteriales</taxon>
        <taxon>Methanobacteriaceae</taxon>
        <taxon>Methanobacterium</taxon>
    </lineage>
</organism>
<reference evidence="9" key="1">
    <citation type="submission" date="2022-12" db="EMBL/GenBank/DDBJ databases">
        <title>Reclassification of two methanogenic archaea species isolated from the Kolyma lowland permafrost.</title>
        <authorList>
            <person name="Trubitsyn V.E."/>
            <person name="Rivkina E.M."/>
            <person name="Shcherbakova V.A."/>
        </authorList>
    </citation>
    <scope>NUCLEOTIDE SEQUENCE</scope>
    <source>
        <strain evidence="9">M2</strain>
        <strain evidence="10">MK4</strain>
    </source>
</reference>
<dbReference type="InterPro" id="IPR011050">
    <property type="entry name" value="Pectin_lyase_fold/virulence"/>
</dbReference>
<keyword evidence="5" id="KW-0732">Signal</keyword>
<dbReference type="GO" id="GO:0005576">
    <property type="term" value="C:extracellular region"/>
    <property type="evidence" value="ECO:0007669"/>
    <property type="project" value="UniProtKB-SubCell"/>
</dbReference>
<evidence type="ECO:0000313" key="9">
    <source>
        <dbReference type="EMBL" id="MCZ3366942.1"/>
    </source>
</evidence>
<evidence type="ECO:0000256" key="7">
    <source>
        <dbReference type="ARBA" id="ARBA00023237"/>
    </source>
</evidence>
<protein>
    <submittedName>
        <fullName evidence="9">Ig-like domain-containing protein</fullName>
    </submittedName>
</protein>
<keyword evidence="11" id="KW-1185">Reference proteome</keyword>
<gene>
    <name evidence="10" type="ORF">O3H35_14765</name>
    <name evidence="9" type="ORF">O3H54_13730</name>
</gene>
<dbReference type="AlphaFoldDB" id="A0A9E5DK57"/>
<proteinExistence type="predicted"/>
<name>A0A9E5DK57_9EURY</name>
<evidence type="ECO:0000256" key="2">
    <source>
        <dbReference type="ARBA" id="ARBA00004442"/>
    </source>
</evidence>
<dbReference type="EMBL" id="JAPVER010000020">
    <property type="protein sequence ID" value="MCZ3366942.1"/>
    <property type="molecule type" value="Genomic_DNA"/>
</dbReference>
<dbReference type="Proteomes" id="UP001074446">
    <property type="component" value="Unassembled WGS sequence"/>
</dbReference>
<evidence type="ECO:0000256" key="4">
    <source>
        <dbReference type="ARBA" id="ARBA00022525"/>
    </source>
</evidence>
<dbReference type="Gene3D" id="2.160.20.10">
    <property type="entry name" value="Single-stranded right-handed beta-helix, Pectin lyase-like"/>
    <property type="match status" value="1"/>
</dbReference>
<keyword evidence="6" id="KW-0472">Membrane</keyword>
<keyword evidence="4" id="KW-0964">Secreted</keyword>
<accession>A0A9E5DK57</accession>
<dbReference type="SUPFAM" id="SSF51126">
    <property type="entry name" value="Pectin lyase-like"/>
    <property type="match status" value="1"/>
</dbReference>
<evidence type="ECO:0000313" key="10">
    <source>
        <dbReference type="EMBL" id="MCZ3373911.1"/>
    </source>
</evidence>
<dbReference type="Pfam" id="PF02415">
    <property type="entry name" value="Chlam_PMP"/>
    <property type="match status" value="3"/>
</dbReference>
<evidence type="ECO:0000313" key="11">
    <source>
        <dbReference type="Proteomes" id="UP001068021"/>
    </source>
</evidence>
<sequence length="580" mass="62635">MKIIYKYTDKLLILFFLSFIILITLSAVDAVSPSSPIIYVNCSHGNDSWDGFSWSTAKLSIKNATGTITNGGTVKIANGVYTGVNNTNITIDKNMTITGQSQRGTVIDAQHLSRIFNITTGNNVIIQNLTFTNGNATIVGVIVNNGNLTINNCLLVNNTEIGIYSDYHAGIIYSNGNLTVNKCIFANNVATYGNGAIYNEDGTLIVNSSIFTNNTAYYGVGAISNLGRLTVIGSTFTNNTSSEFSGGAISNLGRLTVIGSTFTNNYAPCGGAIDNYQGFGAVNSSIFTNNRAFWGGAIYNSGNLNVSGSSFTDNSAVYGGAIYNNGKSTMHFNRFIKNFSSDIYNTFISCDANYNWWGSNVMPSTERLVNATVSKWLVLTIKSSSTSIGNYKTSIITADLCHDNTGVYHNPANGHVLNGIKVIFKTTLGTVNSPLYTVNGIVRSTLKSGSVAGVSKVSAAVDNQTANASVKVIDTISPKVISTNPKNGSTGVSRTSTIAIKFSKKVKASIYWSKIYIKNLKTGKRVSIKKWISGNTLYIKMIYLRYTRSWYQIYIPKSAVKDYAGNKASGYILNFKTRSY</sequence>
<evidence type="ECO:0000256" key="1">
    <source>
        <dbReference type="ARBA" id="ARBA00004196"/>
    </source>
</evidence>
<dbReference type="InterPro" id="IPR003368">
    <property type="entry name" value="POMP_repeat"/>
</dbReference>
<evidence type="ECO:0000256" key="3">
    <source>
        <dbReference type="ARBA" id="ARBA00004613"/>
    </source>
</evidence>
<keyword evidence="7" id="KW-0998">Cell outer membrane</keyword>
<dbReference type="EMBL" id="JAPVES010000030">
    <property type="protein sequence ID" value="MCZ3373911.1"/>
    <property type="molecule type" value="Genomic_DNA"/>
</dbReference>
<comment type="caution">
    <text evidence="9">The sequence shown here is derived from an EMBL/GenBank/DDBJ whole genome shotgun (WGS) entry which is preliminary data.</text>
</comment>
<dbReference type="InterPro" id="IPR032812">
    <property type="entry name" value="SbsA_Ig"/>
</dbReference>